<accession>A0A085VQG2</accession>
<evidence type="ECO:0000259" key="1">
    <source>
        <dbReference type="Pfam" id="PF12680"/>
    </source>
</evidence>
<feature type="domain" description="SnoaL-like" evidence="1">
    <location>
        <begin position="11"/>
        <end position="112"/>
    </location>
</feature>
<dbReference type="Pfam" id="PF12680">
    <property type="entry name" value="SnoaL_2"/>
    <property type="match status" value="1"/>
</dbReference>
<dbReference type="EMBL" id="JPQU01000016">
    <property type="protein sequence ID" value="KFE57675.1"/>
    <property type="molecule type" value="Genomic_DNA"/>
</dbReference>
<dbReference type="InterPro" id="IPR032710">
    <property type="entry name" value="NTF2-like_dom_sf"/>
</dbReference>
<dbReference type="Gene3D" id="3.10.450.50">
    <property type="match status" value="1"/>
</dbReference>
<organism evidence="2 3">
    <name type="scientific">Pseudomonas syringae</name>
    <dbReference type="NCBI Taxonomy" id="317"/>
    <lineage>
        <taxon>Bacteria</taxon>
        <taxon>Pseudomonadati</taxon>
        <taxon>Pseudomonadota</taxon>
        <taxon>Gammaproteobacteria</taxon>
        <taxon>Pseudomonadales</taxon>
        <taxon>Pseudomonadaceae</taxon>
        <taxon>Pseudomonas</taxon>
    </lineage>
</organism>
<evidence type="ECO:0000313" key="2">
    <source>
        <dbReference type="EMBL" id="KFE57675.1"/>
    </source>
</evidence>
<gene>
    <name evidence="2" type="ORF">IV01_02415</name>
</gene>
<dbReference type="PATRIC" id="fig|317.175.peg.505"/>
<dbReference type="AlphaFoldDB" id="A0A085VQG2"/>
<reference evidence="2 3" key="1">
    <citation type="submission" date="2014-07" db="EMBL/GenBank/DDBJ databases">
        <title>Draft Genome Sequences of Environmental Pseudomonas syringae strains.</title>
        <authorList>
            <person name="Baltrus D.A."/>
            <person name="Berge O."/>
            <person name="Morris C."/>
        </authorList>
    </citation>
    <scope>NUCLEOTIDE SEQUENCE [LARGE SCALE GENOMIC DNA]</scope>
    <source>
        <strain evidence="2 3">GAW0119</strain>
    </source>
</reference>
<dbReference type="InterPro" id="IPR037401">
    <property type="entry name" value="SnoaL-like"/>
</dbReference>
<keyword evidence="3" id="KW-1185">Reference proteome</keyword>
<dbReference type="RefSeq" id="WP_032625649.1">
    <property type="nucleotide sequence ID" value="NZ_JPQU01000016.1"/>
</dbReference>
<name>A0A085VQG2_PSESX</name>
<evidence type="ECO:0000313" key="3">
    <source>
        <dbReference type="Proteomes" id="UP000028631"/>
    </source>
</evidence>
<dbReference type="SUPFAM" id="SSF54427">
    <property type="entry name" value="NTF2-like"/>
    <property type="match status" value="1"/>
</dbReference>
<comment type="caution">
    <text evidence="2">The sequence shown here is derived from an EMBL/GenBank/DDBJ whole genome shotgun (WGS) entry which is preliminary data.</text>
</comment>
<sequence>MSDFLRGFAREFAALDKDNLDRLNTLYTEDVQFTDPLHQIRGIQAMQRYFAELYANVSQLHFDFYGFDEVSPGKGYLRWTMSYSHPRLAKGRTIRVDGCSHLMWRGDKVYQHRDYFDAGALLYEHLPVMGTLIAWLKRRLG</sequence>
<dbReference type="OrthoDB" id="1115105at2"/>
<dbReference type="Proteomes" id="UP000028631">
    <property type="component" value="Unassembled WGS sequence"/>
</dbReference>
<protein>
    <submittedName>
        <fullName evidence="2">Transcriptional regulator</fullName>
    </submittedName>
</protein>
<proteinExistence type="predicted"/>